<proteinExistence type="predicted"/>
<dbReference type="Pfam" id="PF18919">
    <property type="entry name" value="DUF5670"/>
    <property type="match status" value="1"/>
</dbReference>
<dbReference type="Proteomes" id="UP000675968">
    <property type="component" value="Unassembled WGS sequence"/>
</dbReference>
<keyword evidence="1" id="KW-1133">Transmembrane helix</keyword>
<keyword evidence="1" id="KW-0472">Membrane</keyword>
<dbReference type="NCBIfam" id="NF033488">
    <property type="entry name" value="lmo0937_fam_TM"/>
    <property type="match status" value="1"/>
</dbReference>
<evidence type="ECO:0000313" key="3">
    <source>
        <dbReference type="Proteomes" id="UP000675968"/>
    </source>
</evidence>
<organism evidence="2 3">
    <name type="scientific">Candidatus Iainarchaeum sp</name>
    <dbReference type="NCBI Taxonomy" id="3101447"/>
    <lineage>
        <taxon>Archaea</taxon>
        <taxon>Candidatus Iainarchaeota</taxon>
        <taxon>Candidatus Iainarchaeia</taxon>
        <taxon>Candidatus Iainarchaeales</taxon>
        <taxon>Candidatus Iainarchaeaceae</taxon>
        <taxon>Candidatus Iainarchaeum</taxon>
    </lineage>
</organism>
<evidence type="ECO:0000256" key="1">
    <source>
        <dbReference type="SAM" id="Phobius"/>
    </source>
</evidence>
<sequence length="51" mass="5509">MIWTIVVILVILWILGLIGSIGGGLIHILLVIAAIIVVYRLAQGRNMLTGK</sequence>
<gene>
    <name evidence="2" type="ORF">J4215_03985</name>
</gene>
<reference evidence="2" key="1">
    <citation type="submission" date="2021-03" db="EMBL/GenBank/DDBJ databases">
        <authorList>
            <person name="Jaffe A."/>
        </authorList>
    </citation>
    <scope>NUCLEOTIDE SEQUENCE</scope>
    <source>
        <strain evidence="2">RIFCSPLOWO2_01_FULL_AR10_48_17</strain>
    </source>
</reference>
<accession>A0A8T4LFQ1</accession>
<evidence type="ECO:0000313" key="2">
    <source>
        <dbReference type="EMBL" id="MBS3061716.1"/>
    </source>
</evidence>
<reference evidence="2" key="2">
    <citation type="submission" date="2021-05" db="EMBL/GenBank/DDBJ databases">
        <title>Protein family content uncovers lineage relationships and bacterial pathway maintenance mechanisms in DPANN archaea.</title>
        <authorList>
            <person name="Castelle C.J."/>
            <person name="Meheust R."/>
            <person name="Jaffe A.L."/>
            <person name="Seitz K."/>
            <person name="Gong X."/>
            <person name="Baker B.J."/>
            <person name="Banfield J.F."/>
        </authorList>
    </citation>
    <scope>NUCLEOTIDE SEQUENCE</scope>
    <source>
        <strain evidence="2">RIFCSPLOWO2_01_FULL_AR10_48_17</strain>
    </source>
</reference>
<dbReference type="EMBL" id="JAGVWC010000010">
    <property type="protein sequence ID" value="MBS3061716.1"/>
    <property type="molecule type" value="Genomic_DNA"/>
</dbReference>
<feature type="transmembrane region" description="Helical" evidence="1">
    <location>
        <begin position="6"/>
        <end position="39"/>
    </location>
</feature>
<name>A0A8T4LFQ1_9ARCH</name>
<keyword evidence="1" id="KW-0812">Transmembrane</keyword>
<protein>
    <submittedName>
        <fullName evidence="2">Lmo0937 family membrane protein</fullName>
    </submittedName>
</protein>
<dbReference type="InterPro" id="IPR043727">
    <property type="entry name" value="Lmo0937-like"/>
</dbReference>
<dbReference type="AlphaFoldDB" id="A0A8T4LFQ1"/>
<comment type="caution">
    <text evidence="2">The sequence shown here is derived from an EMBL/GenBank/DDBJ whole genome shotgun (WGS) entry which is preliminary data.</text>
</comment>